<sequence>MPADSALPAKTRQVHDKRFTNRYAISALTKYPSGKPVLCGFHFIRQSHFTIERNAIMRTKSAVTPVKLMPVDLAPNGASATQSLDRAMELLDAVVAHAVEGVSLGTLAGCVGLSKPTAHRLLSGLRNASLVDYDAATRLFYPAFKLHRMGQAAGARFDVVQLASAGLDRLAHETGDTIYLVLRSGDFAVCAARTSGAFPIKTLTLNVGDVRPLGLGSNGVVLLAAQPDEECERIAARHIDALSAYPAFDATSLRHHIRDARTDGYALNQGLMLPEMAAVAMGIRGPGGRVDASISVAAITSRMQKPRLSSIVQLLRDEIAGIERLITAQSDQRRAA</sequence>
<dbReference type="Pfam" id="PF01614">
    <property type="entry name" value="IclR_C"/>
    <property type="match status" value="1"/>
</dbReference>
<dbReference type="InterPro" id="IPR036390">
    <property type="entry name" value="WH_DNA-bd_sf"/>
</dbReference>
<keyword evidence="2" id="KW-0238">DNA-binding</keyword>
<evidence type="ECO:0000256" key="3">
    <source>
        <dbReference type="ARBA" id="ARBA00023163"/>
    </source>
</evidence>
<dbReference type="SUPFAM" id="SSF46785">
    <property type="entry name" value="Winged helix' DNA-binding domain"/>
    <property type="match status" value="1"/>
</dbReference>
<gene>
    <name evidence="6" type="ORF">EAH82_20845</name>
</gene>
<dbReference type="SUPFAM" id="SSF55781">
    <property type="entry name" value="GAF domain-like"/>
    <property type="match status" value="1"/>
</dbReference>
<dbReference type="GO" id="GO:0003677">
    <property type="term" value="F:DNA binding"/>
    <property type="evidence" value="ECO:0007669"/>
    <property type="project" value="UniProtKB-KW"/>
</dbReference>
<reference evidence="6 7" key="1">
    <citation type="journal article" date="2019" name="Environ. Microbiol.">
        <title>Species interactions and distinct microbial communities in high Arctic permafrost affected cryosols are associated with the CH4 and CO2 gas fluxes.</title>
        <authorList>
            <person name="Altshuler I."/>
            <person name="Hamel J."/>
            <person name="Turney S."/>
            <person name="Magnuson E."/>
            <person name="Levesque R."/>
            <person name="Greer C."/>
            <person name="Whyte L.G."/>
        </authorList>
    </citation>
    <scope>NUCLEOTIDE SEQUENCE [LARGE SCALE GENOMIC DNA]</scope>
    <source>
        <strain evidence="6 7">S06.C</strain>
    </source>
</reference>
<dbReference type="Proteomes" id="UP000319212">
    <property type="component" value="Unassembled WGS sequence"/>
</dbReference>
<dbReference type="RefSeq" id="WP_140839620.1">
    <property type="nucleotide sequence ID" value="NZ_RCZI01000010.1"/>
</dbReference>
<dbReference type="GO" id="GO:0003700">
    <property type="term" value="F:DNA-binding transcription factor activity"/>
    <property type="evidence" value="ECO:0007669"/>
    <property type="project" value="TreeGrafter"/>
</dbReference>
<evidence type="ECO:0000256" key="2">
    <source>
        <dbReference type="ARBA" id="ARBA00023125"/>
    </source>
</evidence>
<evidence type="ECO:0000259" key="5">
    <source>
        <dbReference type="PROSITE" id="PS51078"/>
    </source>
</evidence>
<dbReference type="InterPro" id="IPR005471">
    <property type="entry name" value="Tscrpt_reg_IclR_N"/>
</dbReference>
<organism evidence="6 7">
    <name type="scientific">Variovorax guangxiensis</name>
    <dbReference type="NCBI Taxonomy" id="1775474"/>
    <lineage>
        <taxon>Bacteria</taxon>
        <taxon>Pseudomonadati</taxon>
        <taxon>Pseudomonadota</taxon>
        <taxon>Betaproteobacteria</taxon>
        <taxon>Burkholderiales</taxon>
        <taxon>Comamonadaceae</taxon>
        <taxon>Variovorax</taxon>
    </lineage>
</organism>
<protein>
    <submittedName>
        <fullName evidence="6">IclR family transcriptional regulator</fullName>
    </submittedName>
</protein>
<comment type="caution">
    <text evidence="6">The sequence shown here is derived from an EMBL/GenBank/DDBJ whole genome shotgun (WGS) entry which is preliminary data.</text>
</comment>
<dbReference type="GO" id="GO:0045892">
    <property type="term" value="P:negative regulation of DNA-templated transcription"/>
    <property type="evidence" value="ECO:0007669"/>
    <property type="project" value="TreeGrafter"/>
</dbReference>
<keyword evidence="1" id="KW-0805">Transcription regulation</keyword>
<accession>A0A502DHD9</accession>
<dbReference type="InterPro" id="IPR036388">
    <property type="entry name" value="WH-like_DNA-bd_sf"/>
</dbReference>
<evidence type="ECO:0000313" key="6">
    <source>
        <dbReference type="EMBL" id="TPG23511.1"/>
    </source>
</evidence>
<dbReference type="InterPro" id="IPR029016">
    <property type="entry name" value="GAF-like_dom_sf"/>
</dbReference>
<dbReference type="PANTHER" id="PTHR30136:SF35">
    <property type="entry name" value="HTH-TYPE TRANSCRIPTIONAL REGULATOR RV1719"/>
    <property type="match status" value="1"/>
</dbReference>
<dbReference type="EMBL" id="RCZI01000010">
    <property type="protein sequence ID" value="TPG23511.1"/>
    <property type="molecule type" value="Genomic_DNA"/>
</dbReference>
<dbReference type="InterPro" id="IPR050707">
    <property type="entry name" value="HTH_MetabolicPath_Reg"/>
</dbReference>
<dbReference type="PANTHER" id="PTHR30136">
    <property type="entry name" value="HELIX-TURN-HELIX TRANSCRIPTIONAL REGULATOR, ICLR FAMILY"/>
    <property type="match status" value="1"/>
</dbReference>
<keyword evidence="3" id="KW-0804">Transcription</keyword>
<dbReference type="Gene3D" id="1.10.10.10">
    <property type="entry name" value="Winged helix-like DNA-binding domain superfamily/Winged helix DNA-binding domain"/>
    <property type="match status" value="1"/>
</dbReference>
<feature type="domain" description="HTH iclR-type" evidence="4">
    <location>
        <begin position="81"/>
        <end position="144"/>
    </location>
</feature>
<feature type="domain" description="IclR-ED" evidence="5">
    <location>
        <begin position="145"/>
        <end position="328"/>
    </location>
</feature>
<evidence type="ECO:0000256" key="1">
    <source>
        <dbReference type="ARBA" id="ARBA00023015"/>
    </source>
</evidence>
<evidence type="ECO:0000259" key="4">
    <source>
        <dbReference type="PROSITE" id="PS51077"/>
    </source>
</evidence>
<dbReference type="OrthoDB" id="9807558at2"/>
<evidence type="ECO:0000313" key="7">
    <source>
        <dbReference type="Proteomes" id="UP000319212"/>
    </source>
</evidence>
<dbReference type="PROSITE" id="PS51078">
    <property type="entry name" value="ICLR_ED"/>
    <property type="match status" value="1"/>
</dbReference>
<dbReference type="Gene3D" id="3.30.450.40">
    <property type="match status" value="1"/>
</dbReference>
<dbReference type="AlphaFoldDB" id="A0A502DHD9"/>
<name>A0A502DHD9_9BURK</name>
<dbReference type="SMART" id="SM00346">
    <property type="entry name" value="HTH_ICLR"/>
    <property type="match status" value="1"/>
</dbReference>
<proteinExistence type="predicted"/>
<dbReference type="PROSITE" id="PS51077">
    <property type="entry name" value="HTH_ICLR"/>
    <property type="match status" value="1"/>
</dbReference>
<dbReference type="Pfam" id="PF09339">
    <property type="entry name" value="HTH_IclR"/>
    <property type="match status" value="1"/>
</dbReference>
<dbReference type="InterPro" id="IPR014757">
    <property type="entry name" value="Tscrpt_reg_IclR_C"/>
</dbReference>